<dbReference type="InterPro" id="IPR010982">
    <property type="entry name" value="Lambda_DNA-bd_dom_sf"/>
</dbReference>
<sequence length="88" mass="9374">MKQILSVADQAGPLLQAARKSARLSQTALARRLGISQSRMSAMELDPGSISLAQLLAMCSALRLELVVQTKGRPGDDLGNAALTEPEW</sequence>
<dbReference type="CDD" id="cd00093">
    <property type="entry name" value="HTH_XRE"/>
    <property type="match status" value="1"/>
</dbReference>
<evidence type="ECO:0000313" key="2">
    <source>
        <dbReference type="EMBL" id="XBP72567.1"/>
    </source>
</evidence>
<protein>
    <submittedName>
        <fullName evidence="2">Helix-turn-helix transcriptional regulator</fullName>
    </submittedName>
</protein>
<dbReference type="InterPro" id="IPR001387">
    <property type="entry name" value="Cro/C1-type_HTH"/>
</dbReference>
<keyword evidence="2" id="KW-0614">Plasmid</keyword>
<reference evidence="2" key="1">
    <citation type="submission" date="2024-05" db="EMBL/GenBank/DDBJ databases">
        <authorList>
            <person name="Bunk B."/>
            <person name="Swiderski J."/>
            <person name="Sproer C."/>
            <person name="Thiel V."/>
        </authorList>
    </citation>
    <scope>NUCLEOTIDE SEQUENCE</scope>
    <source>
        <strain evidence="2">DSM 17735</strain>
        <plasmid evidence="2">p1</plasmid>
    </source>
</reference>
<accession>A0AAU7LXW3</accession>
<dbReference type="SMART" id="SM00530">
    <property type="entry name" value="HTH_XRE"/>
    <property type="match status" value="1"/>
</dbReference>
<dbReference type="EMBL" id="CP157676">
    <property type="protein sequence ID" value="XBP72567.1"/>
    <property type="molecule type" value="Genomic_DNA"/>
</dbReference>
<feature type="domain" description="HTH cro/C1-type" evidence="1">
    <location>
        <begin position="15"/>
        <end position="69"/>
    </location>
</feature>
<geneLocation type="plasmid" evidence="2">
    <name>p1</name>
</geneLocation>
<organism evidence="2">
    <name type="scientific">Polaromonas hydrogenivorans</name>
    <dbReference type="NCBI Taxonomy" id="335476"/>
    <lineage>
        <taxon>Bacteria</taxon>
        <taxon>Pseudomonadati</taxon>
        <taxon>Pseudomonadota</taxon>
        <taxon>Betaproteobacteria</taxon>
        <taxon>Burkholderiales</taxon>
        <taxon>Comamonadaceae</taxon>
        <taxon>Polaromonas</taxon>
    </lineage>
</organism>
<gene>
    <name evidence="2" type="ORF">ABLV49_21005</name>
</gene>
<dbReference type="SUPFAM" id="SSF47413">
    <property type="entry name" value="lambda repressor-like DNA-binding domains"/>
    <property type="match status" value="1"/>
</dbReference>
<dbReference type="AlphaFoldDB" id="A0AAU7LXW3"/>
<dbReference type="Gene3D" id="1.10.260.40">
    <property type="entry name" value="lambda repressor-like DNA-binding domains"/>
    <property type="match status" value="1"/>
</dbReference>
<name>A0AAU7LXW3_9BURK</name>
<dbReference type="Pfam" id="PF01381">
    <property type="entry name" value="HTH_3"/>
    <property type="match status" value="1"/>
</dbReference>
<evidence type="ECO:0000259" key="1">
    <source>
        <dbReference type="PROSITE" id="PS50943"/>
    </source>
</evidence>
<proteinExistence type="predicted"/>
<dbReference type="GO" id="GO:0003677">
    <property type="term" value="F:DNA binding"/>
    <property type="evidence" value="ECO:0007669"/>
    <property type="project" value="InterPro"/>
</dbReference>
<dbReference type="PROSITE" id="PS50943">
    <property type="entry name" value="HTH_CROC1"/>
    <property type="match status" value="1"/>
</dbReference>
<dbReference type="RefSeq" id="WP_349282234.1">
    <property type="nucleotide sequence ID" value="NZ_CBCSCU010000060.1"/>
</dbReference>